<reference evidence="1" key="1">
    <citation type="journal article" date="2014" name="Int. J. Syst. Evol. Microbiol.">
        <title>Complete genome sequence of Corynebacterium casei LMG S-19264T (=DSM 44701T), isolated from a smear-ripened cheese.</title>
        <authorList>
            <consortium name="US DOE Joint Genome Institute (JGI-PGF)"/>
            <person name="Walter F."/>
            <person name="Albersmeier A."/>
            <person name="Kalinowski J."/>
            <person name="Ruckert C."/>
        </authorList>
    </citation>
    <scope>NUCLEOTIDE SEQUENCE</scope>
    <source>
        <strain evidence="1">JCM 3035</strain>
    </source>
</reference>
<gene>
    <name evidence="1" type="ORF">GCM10010094_24560</name>
</gene>
<dbReference type="Proteomes" id="UP000637788">
    <property type="component" value="Unassembled WGS sequence"/>
</dbReference>
<keyword evidence="2" id="KW-1185">Reference proteome</keyword>
<reference evidence="1" key="2">
    <citation type="submission" date="2020-09" db="EMBL/GenBank/DDBJ databases">
        <authorList>
            <person name="Sun Q."/>
            <person name="Ohkuma M."/>
        </authorList>
    </citation>
    <scope>NUCLEOTIDE SEQUENCE</scope>
    <source>
        <strain evidence="1">JCM 3035</strain>
    </source>
</reference>
<dbReference type="AlphaFoldDB" id="A0A917VCJ2"/>
<name>A0A917VCJ2_9ACTN</name>
<dbReference type="EMBL" id="BMPQ01000005">
    <property type="protein sequence ID" value="GGK62851.1"/>
    <property type="molecule type" value="Genomic_DNA"/>
</dbReference>
<evidence type="ECO:0000313" key="1">
    <source>
        <dbReference type="EMBL" id="GGK62851.1"/>
    </source>
</evidence>
<organism evidence="1 2">
    <name type="scientific">Streptomyces flaveus</name>
    <dbReference type="NCBI Taxonomy" id="66370"/>
    <lineage>
        <taxon>Bacteria</taxon>
        <taxon>Bacillati</taxon>
        <taxon>Actinomycetota</taxon>
        <taxon>Actinomycetes</taxon>
        <taxon>Kitasatosporales</taxon>
        <taxon>Streptomycetaceae</taxon>
        <taxon>Streptomyces</taxon>
        <taxon>Streptomyces aurantiacus group</taxon>
    </lineage>
</organism>
<evidence type="ECO:0000313" key="2">
    <source>
        <dbReference type="Proteomes" id="UP000637788"/>
    </source>
</evidence>
<proteinExistence type="predicted"/>
<comment type="caution">
    <text evidence="1">The sequence shown here is derived from an EMBL/GenBank/DDBJ whole genome shotgun (WGS) entry which is preliminary data.</text>
</comment>
<accession>A0A917VCJ2</accession>
<protein>
    <submittedName>
        <fullName evidence="1">Uncharacterized protein</fullName>
    </submittedName>
</protein>
<sequence>MPRRRPSAVRDDLPVRISNHYFRYSYPPINRLSGACVAHIRRLENRRFWPGGTAKAFWHWAALAHGPLKRMADPFTSTRCGIPECGCDPGYSRDHLEAIMHALPKKSARELRTLVWDLDSKILRRAKVVRAYSPDVPWWRDQL</sequence>